<reference evidence="4 5" key="1">
    <citation type="submission" date="2024-06" db="EMBL/GenBank/DDBJ databases">
        <title>The Natural Products Discovery Center: Release of the First 8490 Sequenced Strains for Exploring Actinobacteria Biosynthetic Diversity.</title>
        <authorList>
            <person name="Kalkreuter E."/>
            <person name="Kautsar S.A."/>
            <person name="Yang D."/>
            <person name="Bader C.D."/>
            <person name="Teijaro C.N."/>
            <person name="Fluegel L."/>
            <person name="Davis C.M."/>
            <person name="Simpson J.R."/>
            <person name="Lauterbach L."/>
            <person name="Steele A.D."/>
            <person name="Gui C."/>
            <person name="Meng S."/>
            <person name="Li G."/>
            <person name="Viehrig K."/>
            <person name="Ye F."/>
            <person name="Su P."/>
            <person name="Kiefer A.F."/>
            <person name="Nichols A."/>
            <person name="Cepeda A.J."/>
            <person name="Yan W."/>
            <person name="Fan B."/>
            <person name="Jiang Y."/>
            <person name="Adhikari A."/>
            <person name="Zheng C.-J."/>
            <person name="Schuster L."/>
            <person name="Cowan T.M."/>
            <person name="Smanski M.J."/>
            <person name="Chevrette M.G."/>
            <person name="De Carvalho L.P.S."/>
            <person name="Shen B."/>
        </authorList>
    </citation>
    <scope>NUCLEOTIDE SEQUENCE [LARGE SCALE GENOMIC DNA]</scope>
    <source>
        <strain evidence="4 5">NPDC048946</strain>
    </source>
</reference>
<evidence type="ECO:0000313" key="4">
    <source>
        <dbReference type="EMBL" id="MEU8137224.1"/>
    </source>
</evidence>
<evidence type="ECO:0000256" key="2">
    <source>
        <dbReference type="SAM" id="SignalP"/>
    </source>
</evidence>
<protein>
    <submittedName>
        <fullName evidence="4">N,N-dimethylformamidase beta subunit family domain-containing protein</fullName>
    </submittedName>
</protein>
<name>A0ABV3DQS7_9ACTN</name>
<comment type="caution">
    <text evidence="4">The sequence shown here is derived from an EMBL/GenBank/DDBJ whole genome shotgun (WGS) entry which is preliminary data.</text>
</comment>
<keyword evidence="5" id="KW-1185">Reference proteome</keyword>
<dbReference type="Pfam" id="PF20254">
    <property type="entry name" value="DMFA2_C"/>
    <property type="match status" value="1"/>
</dbReference>
<evidence type="ECO:0000313" key="5">
    <source>
        <dbReference type="Proteomes" id="UP001551482"/>
    </source>
</evidence>
<feature type="compositionally biased region" description="Low complexity" evidence="1">
    <location>
        <begin position="41"/>
        <end position="59"/>
    </location>
</feature>
<dbReference type="PROSITE" id="PS51257">
    <property type="entry name" value="PROKAR_LIPOPROTEIN"/>
    <property type="match status" value="1"/>
</dbReference>
<gene>
    <name evidence="4" type="ORF">AB0C36_27365</name>
</gene>
<dbReference type="EMBL" id="JBEZFP010000082">
    <property type="protein sequence ID" value="MEU8137224.1"/>
    <property type="molecule type" value="Genomic_DNA"/>
</dbReference>
<dbReference type="Proteomes" id="UP001551482">
    <property type="component" value="Unassembled WGS sequence"/>
</dbReference>
<dbReference type="InterPro" id="IPR046540">
    <property type="entry name" value="DMFA2_C"/>
</dbReference>
<organism evidence="4 5">
    <name type="scientific">Streptodolium elevatio</name>
    <dbReference type="NCBI Taxonomy" id="3157996"/>
    <lineage>
        <taxon>Bacteria</taxon>
        <taxon>Bacillati</taxon>
        <taxon>Actinomycetota</taxon>
        <taxon>Actinomycetes</taxon>
        <taxon>Kitasatosporales</taxon>
        <taxon>Streptomycetaceae</taxon>
        <taxon>Streptodolium</taxon>
    </lineage>
</organism>
<sequence length="532" mass="56573">MRWAALMVAAVLTAAAGCSSGDAGAPVAASKRPGEPNGAHGSSVPSGANGSNGSNGAEAPRPGGPQPNTAALDVAAENAKPGTEDWKTGLRTDPTKSIEAYADRIAVRPGETFRLFVSTTAPGFTAKAYRMGWYGGNKGREVWKSAHTPGRKQAEPVIDPGVNTVHADWDPSLTVPTTDWPEGSYLLLLTSDAGFSTYVPVTVRSGQTRGRTVLLNAVTTWQAYNEWGGYNLYNGPRDYSDRARIVSFDRPYDSTGAAGFLNMELPLIAVAERMGLPVAYATDVDLDAEPKMFAGATAVITLGHDEYWSTAMREHATEARDSGTNLAFLGANAVNRHIRFGRTALGDRRLVICYKSAAEDPMAADDPTETTQDWRLPPHSRPENVLTGTYYQCFPGNAPFVVWDADAWVFAGTGARRGTAYKGLVGVEYDRVVRDPAPPQPIQVLSHSPVTCGGKADFANASYYTVPSGAGVFSTGTMRWVCALGTACGQYLDEAGRRFATQVTENVLRAFAAGPAGETYPARANFAEVAGP</sequence>
<keyword evidence="2" id="KW-0732">Signal</keyword>
<evidence type="ECO:0000256" key="1">
    <source>
        <dbReference type="SAM" id="MobiDB-lite"/>
    </source>
</evidence>
<feature type="region of interest" description="Disordered" evidence="1">
    <location>
        <begin position="18"/>
        <end position="70"/>
    </location>
</feature>
<proteinExistence type="predicted"/>
<dbReference type="RefSeq" id="WP_358358807.1">
    <property type="nucleotide sequence ID" value="NZ_JBEZFP010000082.1"/>
</dbReference>
<accession>A0ABV3DQS7</accession>
<feature type="domain" description="N,N-dimethylformamidase beta subunit-like C-terminal" evidence="3">
    <location>
        <begin position="126"/>
        <end position="487"/>
    </location>
</feature>
<evidence type="ECO:0000259" key="3">
    <source>
        <dbReference type="Pfam" id="PF20254"/>
    </source>
</evidence>
<feature type="signal peptide" evidence="2">
    <location>
        <begin position="1"/>
        <end position="25"/>
    </location>
</feature>
<feature type="chain" id="PRO_5047065429" evidence="2">
    <location>
        <begin position="26"/>
        <end position="532"/>
    </location>
</feature>